<dbReference type="OrthoDB" id="118028at2759"/>
<gene>
    <name evidence="1" type="ORF">PHMEG_00024158</name>
</gene>
<protein>
    <recommendedName>
        <fullName evidence="3">BED-type domain-containing protein</fullName>
    </recommendedName>
</protein>
<accession>A0A225VGV8</accession>
<dbReference type="AlphaFoldDB" id="A0A225VGV8"/>
<reference evidence="2" key="1">
    <citation type="submission" date="2017-03" db="EMBL/GenBank/DDBJ databases">
        <title>Phytopthora megakarya and P. palmivora, two closely related causual agents of cacao black pod achieved similar genome size and gene model numbers by different mechanisms.</title>
        <authorList>
            <person name="Ali S."/>
            <person name="Shao J."/>
            <person name="Larry D.J."/>
            <person name="Kronmiller B."/>
            <person name="Shen D."/>
            <person name="Strem M.D."/>
            <person name="Melnick R.L."/>
            <person name="Guiltinan M.J."/>
            <person name="Tyler B.M."/>
            <person name="Meinhardt L.W."/>
            <person name="Bailey B.A."/>
        </authorList>
    </citation>
    <scope>NUCLEOTIDE SEQUENCE [LARGE SCALE GENOMIC DNA]</scope>
    <source>
        <strain evidence="2">zdho120</strain>
    </source>
</reference>
<dbReference type="EMBL" id="NBNE01005196">
    <property type="protein sequence ID" value="OWZ04017.1"/>
    <property type="molecule type" value="Genomic_DNA"/>
</dbReference>
<dbReference type="Proteomes" id="UP000198211">
    <property type="component" value="Unassembled WGS sequence"/>
</dbReference>
<keyword evidence="2" id="KW-1185">Reference proteome</keyword>
<name>A0A225VGV8_9STRA</name>
<evidence type="ECO:0000313" key="1">
    <source>
        <dbReference type="EMBL" id="OWZ04017.1"/>
    </source>
</evidence>
<comment type="caution">
    <text evidence="1">The sequence shown here is derived from an EMBL/GenBank/DDBJ whole genome shotgun (WGS) entry which is preliminary data.</text>
</comment>
<organism evidence="1 2">
    <name type="scientific">Phytophthora megakarya</name>
    <dbReference type="NCBI Taxonomy" id="4795"/>
    <lineage>
        <taxon>Eukaryota</taxon>
        <taxon>Sar</taxon>
        <taxon>Stramenopiles</taxon>
        <taxon>Oomycota</taxon>
        <taxon>Peronosporomycetes</taxon>
        <taxon>Peronosporales</taxon>
        <taxon>Peronosporaceae</taxon>
        <taxon>Phytophthora</taxon>
    </lineage>
</organism>
<evidence type="ECO:0000313" key="2">
    <source>
        <dbReference type="Proteomes" id="UP000198211"/>
    </source>
</evidence>
<sequence length="178" mass="20580">MSSANQPISNKLVCSLIFTKMSREEYLWSTCSKSCKSAHGYTNLITHLQAYHPSYLEDASRAAKDRNALCVRVVDDETRNIFRWCEWVVMDRLPLRFVDERRVPSDFEGVTKMLQRSTLAVRRQFDQVIQRYLKMRPRQTGLHGTASCAMSRAIDQSSSEVFLTRSKRCLTASITIFQ</sequence>
<proteinExistence type="predicted"/>
<evidence type="ECO:0008006" key="3">
    <source>
        <dbReference type="Google" id="ProtNLM"/>
    </source>
</evidence>